<evidence type="ECO:0000256" key="1">
    <source>
        <dbReference type="SAM" id="Coils"/>
    </source>
</evidence>
<dbReference type="Pfam" id="PF00668">
    <property type="entry name" value="Condensation"/>
    <property type="match status" value="1"/>
</dbReference>
<accession>A0A239KUI0</accession>
<dbReference type="GO" id="GO:0003824">
    <property type="term" value="F:catalytic activity"/>
    <property type="evidence" value="ECO:0007669"/>
    <property type="project" value="InterPro"/>
</dbReference>
<organism evidence="5 6">
    <name type="scientific">Pseudomonas japonica</name>
    <dbReference type="NCBI Taxonomy" id="256466"/>
    <lineage>
        <taxon>Bacteria</taxon>
        <taxon>Pseudomonadati</taxon>
        <taxon>Pseudomonadota</taxon>
        <taxon>Gammaproteobacteria</taxon>
        <taxon>Pseudomonadales</taxon>
        <taxon>Pseudomonadaceae</taxon>
        <taxon>Pseudomonas</taxon>
    </lineage>
</organism>
<dbReference type="SUPFAM" id="SSF52777">
    <property type="entry name" value="CoA-dependent acyltransferases"/>
    <property type="match status" value="2"/>
</dbReference>
<dbReference type="SUPFAM" id="SSF56801">
    <property type="entry name" value="Acetyl-CoA synthetase-like"/>
    <property type="match status" value="1"/>
</dbReference>
<dbReference type="GO" id="GO:0044550">
    <property type="term" value="P:secondary metabolite biosynthetic process"/>
    <property type="evidence" value="ECO:0007669"/>
    <property type="project" value="TreeGrafter"/>
</dbReference>
<evidence type="ECO:0000259" key="3">
    <source>
        <dbReference type="Pfam" id="PF00668"/>
    </source>
</evidence>
<dbReference type="RefSeq" id="WP_042126488.1">
    <property type="nucleotide sequence ID" value="NZ_FZOL01000029.1"/>
</dbReference>
<dbReference type="InterPro" id="IPR025110">
    <property type="entry name" value="AMP-bd_C"/>
</dbReference>
<dbReference type="GO" id="GO:0043041">
    <property type="term" value="P:amino acid activation for nonribosomal peptide biosynthetic process"/>
    <property type="evidence" value="ECO:0007669"/>
    <property type="project" value="TreeGrafter"/>
</dbReference>
<dbReference type="InterPro" id="IPR036736">
    <property type="entry name" value="ACP-like_sf"/>
</dbReference>
<name>A0A239KUI0_9PSED</name>
<dbReference type="GO" id="GO:0031177">
    <property type="term" value="F:phosphopantetheine binding"/>
    <property type="evidence" value="ECO:0007669"/>
    <property type="project" value="TreeGrafter"/>
</dbReference>
<dbReference type="InterPro" id="IPR010071">
    <property type="entry name" value="AA_adenyl_dom"/>
</dbReference>
<dbReference type="Gene3D" id="3.40.50.12780">
    <property type="entry name" value="N-terminal domain of ligase-like"/>
    <property type="match status" value="1"/>
</dbReference>
<dbReference type="GO" id="GO:0005737">
    <property type="term" value="C:cytoplasm"/>
    <property type="evidence" value="ECO:0007669"/>
    <property type="project" value="TreeGrafter"/>
</dbReference>
<dbReference type="AlphaFoldDB" id="A0A239KUI0"/>
<dbReference type="InterPro" id="IPR023213">
    <property type="entry name" value="CAT-like_dom_sf"/>
</dbReference>
<evidence type="ECO:0000313" key="6">
    <source>
        <dbReference type="Proteomes" id="UP000198407"/>
    </source>
</evidence>
<dbReference type="PANTHER" id="PTHR45527:SF1">
    <property type="entry name" value="FATTY ACID SYNTHASE"/>
    <property type="match status" value="1"/>
</dbReference>
<dbReference type="PANTHER" id="PTHR45527">
    <property type="entry name" value="NONRIBOSOMAL PEPTIDE SYNTHETASE"/>
    <property type="match status" value="1"/>
</dbReference>
<feature type="coiled-coil region" evidence="1">
    <location>
        <begin position="81"/>
        <end position="112"/>
    </location>
</feature>
<feature type="domain" description="AMP-dependent synthetase/ligase" evidence="2">
    <location>
        <begin position="450"/>
        <end position="787"/>
    </location>
</feature>
<gene>
    <name evidence="5" type="ORF">SAMN05444352_12953</name>
</gene>
<keyword evidence="6" id="KW-1185">Reference proteome</keyword>
<dbReference type="EMBL" id="FZOL01000029">
    <property type="protein sequence ID" value="SNT22016.1"/>
    <property type="molecule type" value="Genomic_DNA"/>
</dbReference>
<feature type="domain" description="AMP-binding enzyme C-terminal" evidence="4">
    <location>
        <begin position="846"/>
        <end position="922"/>
    </location>
</feature>
<dbReference type="STRING" id="1215104.GCA_000730585_02127"/>
<dbReference type="Proteomes" id="UP000198407">
    <property type="component" value="Unassembled WGS sequence"/>
</dbReference>
<dbReference type="SUPFAM" id="SSF47336">
    <property type="entry name" value="ACP-like"/>
    <property type="match status" value="1"/>
</dbReference>
<dbReference type="Pfam" id="PF13193">
    <property type="entry name" value="AMP-binding_C"/>
    <property type="match status" value="1"/>
</dbReference>
<dbReference type="InterPro" id="IPR000873">
    <property type="entry name" value="AMP-dep_synth/lig_dom"/>
</dbReference>
<dbReference type="Gene3D" id="3.30.559.10">
    <property type="entry name" value="Chloramphenicol acetyltransferase-like domain"/>
    <property type="match status" value="1"/>
</dbReference>
<dbReference type="Pfam" id="PF00501">
    <property type="entry name" value="AMP-binding"/>
    <property type="match status" value="1"/>
</dbReference>
<protein>
    <submittedName>
        <fullName evidence="5">Amino acid adenylation domain-containing protein</fullName>
    </submittedName>
</protein>
<reference evidence="6" key="1">
    <citation type="submission" date="2017-06" db="EMBL/GenBank/DDBJ databases">
        <authorList>
            <person name="Varghese N."/>
            <person name="Submissions S."/>
        </authorList>
    </citation>
    <scope>NUCLEOTIDE SEQUENCE [LARGE SCALE GENOMIC DNA]</scope>
    <source>
        <strain evidence="6">DSM 22348</strain>
    </source>
</reference>
<dbReference type="Gene3D" id="3.30.559.30">
    <property type="entry name" value="Nonribosomal peptide synthetase, condensation domain"/>
    <property type="match status" value="1"/>
</dbReference>
<evidence type="ECO:0000259" key="2">
    <source>
        <dbReference type="Pfam" id="PF00501"/>
    </source>
</evidence>
<dbReference type="Gene3D" id="3.30.300.30">
    <property type="match status" value="1"/>
</dbReference>
<keyword evidence="1" id="KW-0175">Coiled coil</keyword>
<feature type="domain" description="Condensation" evidence="3">
    <location>
        <begin position="33"/>
        <end position="267"/>
    </location>
</feature>
<dbReference type="OrthoDB" id="9757559at2"/>
<sequence length="1035" mass="113518">MSEQALNPLQRAYLLGRSGMFPLGGTSMHDFRQWHGKLDTATLRASVARLAQKHPALRTLIDEAQLVQRVLPVPGEHFDCIDLTDLDLAQALQRLEQLRDELSHHVLTLEQAPWFIWLVQLPENPDYESVVFCSFDGLILDGYSIAQLLKELFGAPLPNPEAAPPITRTAQNVFFANNERDRAYWQAKVDTFDARTELPWQQPLETIRRPSYRRQGIVIDRAAWQRIAASGARHRLLPNTLLTAVIFEVLSYWAKERHLLVSLPVSNSALLDGLANHSSFIVVDYRHAATSGFCARARALQKDVLDAMGHLSCAGVDIAKQLVKKFSCPITLPVALTNGLSWGEPLRFDHLVPAAGISRTPQLALDIRLTLSADGDLLIDFDHVEQALSVALARRILKGIHTRLMQLEQAQDLDSLVEYTGDAPAVSAAAQHPAPEDYLGQIAHHLLDIPPDKPALVCAGQTLSYVVLGQRVATLRAALNDCGIGPGQVLAICLAKSPEHVCVALACALSGIIWVPIDMDSPAERLSYLLGNCRAEAAVTAVPLAGIRNLDITALLAPPDGEVARHTPTPCYTIDERAAYYLYTSGSTGRPKCVVLNNLATANVLTQTRQRWQVTADDVLMAVTPFHHDMSVFDVFATFAAGATLVLPALDEIKNAQAWAQRVEQHKVSVWCSVPAIVDMLLACAQEGQLDSLRLIAQGGDYIKPGVIKALRQRLPVARLFSLGGPTETTIWSVWHEIGADDTEQIPYGQALPGNDYYILDEQHQHCPVDAVGSICMAGVNLSNGYLLDGELSQDEFILLKDPAGQWRRAFRASDKGYRRADGNIIFAGRDNGYLKVRGVRIASAEVEQVLARHPLIRDAAVVLCSNPVHEEHELVAVYRQHSVEPLAVAQLKSFLRSLLPESHIPSRWLAVEAFPLTANAKVDRNALQRLAQAQLHGPGRSAPTVASQAPQGQPVYELLRQYVSPVLLHAELSADSDLLGLGIRTPQLKQLASQLSQLTNTQIDLLSLAKCRTVEEVVQFTTALTALAHDNVQV</sequence>
<proteinExistence type="predicted"/>
<dbReference type="PROSITE" id="PS00455">
    <property type="entry name" value="AMP_BINDING"/>
    <property type="match status" value="1"/>
</dbReference>
<dbReference type="NCBIfam" id="TIGR01733">
    <property type="entry name" value="AA-adenyl-dom"/>
    <property type="match status" value="1"/>
</dbReference>
<dbReference type="InterPro" id="IPR042099">
    <property type="entry name" value="ANL_N_sf"/>
</dbReference>
<dbReference type="InterPro" id="IPR045851">
    <property type="entry name" value="AMP-bd_C_sf"/>
</dbReference>
<evidence type="ECO:0000313" key="5">
    <source>
        <dbReference type="EMBL" id="SNT22016.1"/>
    </source>
</evidence>
<evidence type="ECO:0000259" key="4">
    <source>
        <dbReference type="Pfam" id="PF13193"/>
    </source>
</evidence>
<dbReference type="InterPro" id="IPR020845">
    <property type="entry name" value="AMP-binding_CS"/>
</dbReference>
<dbReference type="InterPro" id="IPR001242">
    <property type="entry name" value="Condensation_dom"/>
</dbReference>